<dbReference type="AlphaFoldDB" id="A0A1H6KU71"/>
<sequence>MISTKTQFHPSGENQRQPSPSLTNQTLCVYEHFKLQTCYN</sequence>
<evidence type="ECO:0000313" key="2">
    <source>
        <dbReference type="EMBL" id="SEH77468.1"/>
    </source>
</evidence>
<gene>
    <name evidence="2" type="ORF">BAZSYMB_SCAFFOLD00065_2</name>
</gene>
<accession>A0A1H6KU71</accession>
<proteinExistence type="predicted"/>
<organism evidence="2 3">
    <name type="scientific">Bathymodiolus azoricus thioautotrophic gill symbiont</name>
    <dbReference type="NCBI Taxonomy" id="235205"/>
    <lineage>
        <taxon>Bacteria</taxon>
        <taxon>Pseudomonadati</taxon>
        <taxon>Pseudomonadota</taxon>
        <taxon>Gammaproteobacteria</taxon>
        <taxon>sulfur-oxidizing symbionts</taxon>
    </lineage>
</organism>
<feature type="region of interest" description="Disordered" evidence="1">
    <location>
        <begin position="1"/>
        <end position="21"/>
    </location>
</feature>
<name>A0A1H6KU71_9GAMM</name>
<dbReference type="EMBL" id="CVUD02000130">
    <property type="protein sequence ID" value="SEH77468.1"/>
    <property type="molecule type" value="Genomic_DNA"/>
</dbReference>
<protein>
    <submittedName>
        <fullName evidence="2">Uncharacterized protein</fullName>
    </submittedName>
</protein>
<evidence type="ECO:0000313" key="3">
    <source>
        <dbReference type="Proteomes" id="UP000198559"/>
    </source>
</evidence>
<evidence type="ECO:0000256" key="1">
    <source>
        <dbReference type="SAM" id="MobiDB-lite"/>
    </source>
</evidence>
<dbReference type="Proteomes" id="UP000198559">
    <property type="component" value="Unassembled WGS sequence"/>
</dbReference>
<reference evidence="3" key="1">
    <citation type="submission" date="2016-06" db="EMBL/GenBank/DDBJ databases">
        <authorList>
            <person name="Petersen J."/>
            <person name="Sayavedra L."/>
        </authorList>
    </citation>
    <scope>NUCLEOTIDE SEQUENCE [LARGE SCALE GENOMIC DNA]</scope>
    <source>
        <strain evidence="3">BazSymB</strain>
    </source>
</reference>